<organism evidence="2 3">
    <name type="scientific">Polarella glacialis</name>
    <name type="common">Dinoflagellate</name>
    <dbReference type="NCBI Taxonomy" id="89957"/>
    <lineage>
        <taxon>Eukaryota</taxon>
        <taxon>Sar</taxon>
        <taxon>Alveolata</taxon>
        <taxon>Dinophyceae</taxon>
        <taxon>Suessiales</taxon>
        <taxon>Suessiaceae</taxon>
        <taxon>Polarella</taxon>
    </lineage>
</organism>
<evidence type="ECO:0000256" key="1">
    <source>
        <dbReference type="SAM" id="SignalP"/>
    </source>
</evidence>
<name>A0A813K381_POLGL</name>
<accession>A0A813K381</accession>
<evidence type="ECO:0000313" key="2">
    <source>
        <dbReference type="EMBL" id="CAE8689049.1"/>
    </source>
</evidence>
<keyword evidence="1" id="KW-0732">Signal</keyword>
<dbReference type="InterPro" id="IPR029044">
    <property type="entry name" value="Nucleotide-diphossugar_trans"/>
</dbReference>
<proteinExistence type="predicted"/>
<evidence type="ECO:0008006" key="4">
    <source>
        <dbReference type="Google" id="ProtNLM"/>
    </source>
</evidence>
<comment type="caution">
    <text evidence="2">The sequence shown here is derived from an EMBL/GenBank/DDBJ whole genome shotgun (WGS) entry which is preliminary data.</text>
</comment>
<evidence type="ECO:0000313" key="3">
    <source>
        <dbReference type="Proteomes" id="UP000626109"/>
    </source>
</evidence>
<feature type="chain" id="PRO_5032268642" description="Hexosyltransferase" evidence="1">
    <location>
        <begin position="19"/>
        <end position="905"/>
    </location>
</feature>
<gene>
    <name evidence="2" type="ORF">PGLA2088_LOCUS26293</name>
</gene>
<reference evidence="2" key="1">
    <citation type="submission" date="2021-02" db="EMBL/GenBank/DDBJ databases">
        <authorList>
            <person name="Dougan E. K."/>
            <person name="Rhodes N."/>
            <person name="Thang M."/>
            <person name="Chan C."/>
        </authorList>
    </citation>
    <scope>NUCLEOTIDE SEQUENCE</scope>
</reference>
<dbReference type="EMBL" id="CAJNNW010027005">
    <property type="protein sequence ID" value="CAE8689049.1"/>
    <property type="molecule type" value="Genomic_DNA"/>
</dbReference>
<dbReference type="Proteomes" id="UP000626109">
    <property type="component" value="Unassembled WGS sequence"/>
</dbReference>
<feature type="signal peptide" evidence="1">
    <location>
        <begin position="1"/>
        <end position="18"/>
    </location>
</feature>
<dbReference type="SUPFAM" id="SSF53448">
    <property type="entry name" value="Nucleotide-diphospho-sugar transferases"/>
    <property type="match status" value="1"/>
</dbReference>
<dbReference type="AlphaFoldDB" id="A0A813K381"/>
<sequence>MALLALLAVAKAGASSVAERPSWGSVFERYTSSGTVMAKDAYTSYTEQQGSNFLASLDAQLMDRQRWESIVQTIYDNWNQTLVVKHRVVAVMSTTPRRISKMQPAIDSVLAQTHRPDMLYLFVPHVFFRDGTPYVIPSWLQDYHDTGKMKLVRCEDLGPGTALYAVLPLETEPDTYIFKVDDDQFYGPNSLNVLLRAARVLPDRALSLATTQIYSHTDGVILQSVHGNLLQRKFIDETIYNYAAAGDLAMFCYLNDDMWISMHLAKKGIRRETLQMRQGSRVLETAYSNDALYRGGAGSDNYMNFYLCNAGVLRNYPTVWGPLVRVAVVVHRLHPQDLEQVLDAVLKQELRPNHVYICGHTGSSFYFGEWLRGFSISQLQSCAVDADLPEVLHAALGTEDDPLTVLVATNPALLMIPTMLRRVVTCVMSVPLTAPRTGGLCNYGMQAGRLPGGSIGSWRGLLNTEKILTQVVEPLMPIRRPPDMPPVSMDFWNPSSTQQLPAAIATFTPGPQSTPIVVVMRVRQSDVEHVAASVRSILSGEVPPDRLFLAVEESLHVHVASLDDPRVTLLQLPDRPLADVAAAARLSGPKAAIVRAPFLLYRPQFLRILLGAETHWAGAIVGVDAVRYGGLLHVFKGPALFPPGTVDAAHFEDFPEALAKCAGAEALWLRAHAGSLGVPAVGMAAELLVQELQPVPSRAAAEPDAEEVFAWERCHAHFWPIFGHRLVIHQPRILLFISFPPLEQIQRIVPGALAPVAQELSEYDMRLLEAQAVQPSAVYHFVPGAGRIEAEASALAWPRLQAARRGLAGAGGFEVRALTCGQCSYPDKMRAAFAVEKYPDALLIFASVERLINDQLVGDNLRCAQQILWVPGKPITGVCGYPVESGRIVEFAMLRAYTSVGNVDF</sequence>
<protein>
    <recommendedName>
        <fullName evidence="4">Hexosyltransferase</fullName>
    </recommendedName>
</protein>